<comment type="similarity">
    <text evidence="2">Belongs to the TMEM234 family.</text>
</comment>
<name>A0A6P8J8Y0_ACTTE</name>
<dbReference type="AlphaFoldDB" id="A0A6P8J8Y0"/>
<dbReference type="KEGG" id="aten:116308020"/>
<dbReference type="PANTHER" id="PTHR28668">
    <property type="entry name" value="TRANSMEMBRANE PROTEIN 234"/>
    <property type="match status" value="1"/>
</dbReference>
<keyword evidence="5" id="KW-0472">Membrane</keyword>
<keyword evidence="6" id="KW-1185">Reference proteome</keyword>
<dbReference type="RefSeq" id="XP_031574228.1">
    <property type="nucleotide sequence ID" value="XM_031718368.1"/>
</dbReference>
<organism evidence="6 7">
    <name type="scientific">Actinia tenebrosa</name>
    <name type="common">Australian red waratah sea anemone</name>
    <dbReference type="NCBI Taxonomy" id="6105"/>
    <lineage>
        <taxon>Eukaryota</taxon>
        <taxon>Metazoa</taxon>
        <taxon>Cnidaria</taxon>
        <taxon>Anthozoa</taxon>
        <taxon>Hexacorallia</taxon>
        <taxon>Actiniaria</taxon>
        <taxon>Actiniidae</taxon>
        <taxon>Actinia</taxon>
    </lineage>
</organism>
<evidence type="ECO:0000313" key="7">
    <source>
        <dbReference type="RefSeq" id="XP_031574228.1"/>
    </source>
</evidence>
<evidence type="ECO:0000256" key="4">
    <source>
        <dbReference type="ARBA" id="ARBA00022989"/>
    </source>
</evidence>
<dbReference type="GeneID" id="116308020"/>
<dbReference type="OrthoDB" id="43458at2759"/>
<reference evidence="7" key="1">
    <citation type="submission" date="2025-08" db="UniProtKB">
        <authorList>
            <consortium name="RefSeq"/>
        </authorList>
    </citation>
    <scope>IDENTIFICATION</scope>
    <source>
        <tissue evidence="7">Tentacle</tissue>
    </source>
</reference>
<dbReference type="Proteomes" id="UP000515163">
    <property type="component" value="Unplaced"/>
</dbReference>
<accession>A0A6P8J8Y0</accession>
<sequence>MGETLGDAFWLIIVAIMWGSTNPLIKKGSTGIEQVRRSNALMQFVAEIKFLVFNWKYMVPFLLNQSGSVIFYLTLASADLSLAVPITNSLTFLFTILTGRLLGEESASKETYAGMALVMAGVTLCVLDRT</sequence>
<dbReference type="GO" id="GO:0016020">
    <property type="term" value="C:membrane"/>
    <property type="evidence" value="ECO:0007669"/>
    <property type="project" value="UniProtKB-SubCell"/>
</dbReference>
<gene>
    <name evidence="7" type="primary">LOC116308020</name>
</gene>
<keyword evidence="4" id="KW-1133">Transmembrane helix</keyword>
<protein>
    <submittedName>
        <fullName evidence="7">Transmembrane protein 234-like</fullName>
    </submittedName>
</protein>
<dbReference type="Pfam" id="PF10639">
    <property type="entry name" value="TMEM234"/>
    <property type="match status" value="1"/>
</dbReference>
<dbReference type="InParanoid" id="A0A6P8J8Y0"/>
<keyword evidence="3" id="KW-0812">Transmembrane</keyword>
<evidence type="ECO:0000313" key="6">
    <source>
        <dbReference type="Proteomes" id="UP000515163"/>
    </source>
</evidence>
<dbReference type="InterPro" id="IPR018908">
    <property type="entry name" value="TMEM234"/>
</dbReference>
<dbReference type="InterPro" id="IPR037185">
    <property type="entry name" value="EmrE-like"/>
</dbReference>
<proteinExistence type="inferred from homology"/>
<dbReference type="FunCoup" id="A0A6P8J8Y0">
    <property type="interactions" value="185"/>
</dbReference>
<comment type="subcellular location">
    <subcellularLocation>
        <location evidence="1">Membrane</location>
        <topology evidence="1">Multi-pass membrane protein</topology>
    </subcellularLocation>
</comment>
<evidence type="ECO:0000256" key="5">
    <source>
        <dbReference type="ARBA" id="ARBA00023136"/>
    </source>
</evidence>
<dbReference type="SUPFAM" id="SSF103481">
    <property type="entry name" value="Multidrug resistance efflux transporter EmrE"/>
    <property type="match status" value="1"/>
</dbReference>
<dbReference type="Gene3D" id="1.10.3730.20">
    <property type="match status" value="1"/>
</dbReference>
<evidence type="ECO:0000256" key="1">
    <source>
        <dbReference type="ARBA" id="ARBA00004141"/>
    </source>
</evidence>
<evidence type="ECO:0000256" key="2">
    <source>
        <dbReference type="ARBA" id="ARBA00005977"/>
    </source>
</evidence>
<evidence type="ECO:0000256" key="3">
    <source>
        <dbReference type="ARBA" id="ARBA00022692"/>
    </source>
</evidence>
<dbReference type="PANTHER" id="PTHR28668:SF1">
    <property type="entry name" value="TRANSMEMBRANE PROTEIN 234"/>
    <property type="match status" value="1"/>
</dbReference>